<proteinExistence type="predicted"/>
<reference evidence="2 3" key="1">
    <citation type="submission" date="2020-04" db="EMBL/GenBank/DDBJ databases">
        <authorList>
            <person name="De Canck E."/>
        </authorList>
    </citation>
    <scope>NUCLEOTIDE SEQUENCE [LARGE SCALE GENOMIC DNA]</scope>
    <source>
        <strain evidence="2 3">LMG 28614</strain>
    </source>
</reference>
<protein>
    <submittedName>
        <fullName evidence="2">Uncharacterized protein</fullName>
    </submittedName>
</protein>
<feature type="transmembrane region" description="Helical" evidence="1">
    <location>
        <begin position="36"/>
        <end position="56"/>
    </location>
</feature>
<accession>A0A6S7B538</accession>
<keyword evidence="1" id="KW-1133">Transmembrane helix</keyword>
<keyword evidence="3" id="KW-1185">Reference proteome</keyword>
<feature type="transmembrane region" description="Helical" evidence="1">
    <location>
        <begin position="12"/>
        <end position="30"/>
    </location>
</feature>
<evidence type="ECO:0000313" key="2">
    <source>
        <dbReference type="EMBL" id="CAB3785890.1"/>
    </source>
</evidence>
<dbReference type="AlphaFoldDB" id="A0A6S7B538"/>
<dbReference type="EMBL" id="CADIKK010000008">
    <property type="protein sequence ID" value="CAB3785890.1"/>
    <property type="molecule type" value="Genomic_DNA"/>
</dbReference>
<dbReference type="RefSeq" id="WP_175149550.1">
    <property type="nucleotide sequence ID" value="NZ_CADIKK010000008.1"/>
</dbReference>
<evidence type="ECO:0000313" key="3">
    <source>
        <dbReference type="Proteomes" id="UP000494365"/>
    </source>
</evidence>
<keyword evidence="1" id="KW-0472">Membrane</keyword>
<name>A0A6S7B538_9BURK</name>
<sequence>MAHSNRVFLHRTLVACELIIFIIAVGTAYLSQNSQWPMFFTLSALAFVLFAGIKLLGARPALMEILLREDLAAKIAASAIPQGVVDYFDMQKSADQDRRNRTTQNEVAAATGMWLCANSGASYLDPGVYRHWPGVERRLKDGVEFRVVLLDPFSAEKGFRNRLNVDGERFDSKLNVPGLIKLYNTYPTLDVRFVRYGMHATVFATAATMFIDPYHVGVVDNRIENRSICLQVKPATPAEGVGLYRLFKGHLDTLWRSGASFEEWVEESRKLKLLPENIPALKPRQYTV</sequence>
<dbReference type="Proteomes" id="UP000494365">
    <property type="component" value="Unassembled WGS sequence"/>
</dbReference>
<keyword evidence="1" id="KW-0812">Transmembrane</keyword>
<evidence type="ECO:0000256" key="1">
    <source>
        <dbReference type="SAM" id="Phobius"/>
    </source>
</evidence>
<gene>
    <name evidence="2" type="ORF">LMG28614_02230</name>
</gene>
<organism evidence="2 3">
    <name type="scientific">Paraburkholderia ultramafica</name>
    <dbReference type="NCBI Taxonomy" id="1544867"/>
    <lineage>
        <taxon>Bacteria</taxon>
        <taxon>Pseudomonadati</taxon>
        <taxon>Pseudomonadota</taxon>
        <taxon>Betaproteobacteria</taxon>
        <taxon>Burkholderiales</taxon>
        <taxon>Burkholderiaceae</taxon>
        <taxon>Paraburkholderia</taxon>
    </lineage>
</organism>